<feature type="transmembrane region" description="Helical" evidence="10">
    <location>
        <begin position="718"/>
        <end position="741"/>
    </location>
</feature>
<evidence type="ECO:0000256" key="2">
    <source>
        <dbReference type="ARBA" id="ARBA00008807"/>
    </source>
</evidence>
<keyword evidence="12" id="KW-1185">Reference proteome</keyword>
<feature type="transmembrane region" description="Helical" evidence="10">
    <location>
        <begin position="249"/>
        <end position="267"/>
    </location>
</feature>
<gene>
    <name evidence="11" type="ORF">L207DRAFT_566284</name>
</gene>
<evidence type="ECO:0000313" key="11">
    <source>
        <dbReference type="EMBL" id="PMD40943.1"/>
    </source>
</evidence>
<name>A0A2J6RR27_HYAVF</name>
<feature type="transmembrane region" description="Helical" evidence="10">
    <location>
        <begin position="190"/>
        <end position="211"/>
    </location>
</feature>
<keyword evidence="4 10" id="KW-0812">Transmembrane</keyword>
<evidence type="ECO:0000256" key="7">
    <source>
        <dbReference type="ARBA" id="ARBA00022989"/>
    </source>
</evidence>
<feature type="transmembrane region" description="Helical" evidence="10">
    <location>
        <begin position="116"/>
        <end position="137"/>
    </location>
</feature>
<dbReference type="GO" id="GO:0016020">
    <property type="term" value="C:membrane"/>
    <property type="evidence" value="ECO:0007669"/>
    <property type="project" value="UniProtKB-SubCell"/>
</dbReference>
<organism evidence="11 12">
    <name type="scientific">Hyaloscypha variabilis (strain UAMH 11265 / GT02V1 / F)</name>
    <name type="common">Meliniomyces variabilis</name>
    <dbReference type="NCBI Taxonomy" id="1149755"/>
    <lineage>
        <taxon>Eukaryota</taxon>
        <taxon>Fungi</taxon>
        <taxon>Dikarya</taxon>
        <taxon>Ascomycota</taxon>
        <taxon>Pezizomycotina</taxon>
        <taxon>Leotiomycetes</taxon>
        <taxon>Helotiales</taxon>
        <taxon>Hyaloscyphaceae</taxon>
        <taxon>Hyaloscypha</taxon>
        <taxon>Hyaloscypha variabilis</taxon>
    </lineage>
</organism>
<evidence type="ECO:0000256" key="1">
    <source>
        <dbReference type="ARBA" id="ARBA00004141"/>
    </source>
</evidence>
<keyword evidence="7 10" id="KW-1133">Transmembrane helix</keyword>
<feature type="transmembrane region" description="Helical" evidence="10">
    <location>
        <begin position="672"/>
        <end position="698"/>
    </location>
</feature>
<feature type="region of interest" description="Disordered" evidence="9">
    <location>
        <begin position="1"/>
        <end position="20"/>
    </location>
</feature>
<feature type="transmembrane region" description="Helical" evidence="10">
    <location>
        <begin position="402"/>
        <end position="426"/>
    </location>
</feature>
<dbReference type="InterPro" id="IPR004813">
    <property type="entry name" value="OPT"/>
</dbReference>
<comment type="similarity">
    <text evidence="2">Belongs to the oligopeptide OPT transporter family.</text>
</comment>
<dbReference type="Pfam" id="PF03169">
    <property type="entry name" value="OPT"/>
    <property type="match status" value="1"/>
</dbReference>
<dbReference type="OrthoDB" id="9986677at2759"/>
<accession>A0A2J6RR27</accession>
<dbReference type="InterPro" id="IPR004648">
    <property type="entry name" value="Oligpept_transpt"/>
</dbReference>
<feature type="transmembrane region" description="Helical" evidence="10">
    <location>
        <begin position="158"/>
        <end position="178"/>
    </location>
</feature>
<evidence type="ECO:0000256" key="8">
    <source>
        <dbReference type="ARBA" id="ARBA00023136"/>
    </source>
</evidence>
<feature type="transmembrane region" description="Helical" evidence="10">
    <location>
        <begin position="490"/>
        <end position="509"/>
    </location>
</feature>
<dbReference type="GO" id="GO:0015031">
    <property type="term" value="P:protein transport"/>
    <property type="evidence" value="ECO:0007669"/>
    <property type="project" value="UniProtKB-KW"/>
</dbReference>
<dbReference type="Proteomes" id="UP000235786">
    <property type="component" value="Unassembled WGS sequence"/>
</dbReference>
<evidence type="ECO:0000313" key="12">
    <source>
        <dbReference type="Proteomes" id="UP000235786"/>
    </source>
</evidence>
<proteinExistence type="inferred from homology"/>
<dbReference type="GO" id="GO:0035673">
    <property type="term" value="F:oligopeptide transmembrane transporter activity"/>
    <property type="evidence" value="ECO:0007669"/>
    <property type="project" value="InterPro"/>
</dbReference>
<dbReference type="EMBL" id="KZ613945">
    <property type="protein sequence ID" value="PMD40943.1"/>
    <property type="molecule type" value="Genomic_DNA"/>
</dbReference>
<keyword evidence="8 10" id="KW-0472">Membrane</keyword>
<evidence type="ECO:0000256" key="5">
    <source>
        <dbReference type="ARBA" id="ARBA00022856"/>
    </source>
</evidence>
<evidence type="ECO:0000256" key="4">
    <source>
        <dbReference type="ARBA" id="ARBA00022692"/>
    </source>
</evidence>
<sequence length="779" mass="87352">MADLRRRGPGVPGSLDVEEVIDTAQTNDSELVEKKDEKDVPAVRQEISPVYLEEDGSEIYKLPPETAEDFVTEVIHARDDPALNPWTFRTAFLGTGLATFGAVLATIYYFKPQTVVVSTVFLAVIAYVLGEAMSNFIPRKTWLGRFLNPHPFNSKEHAAIIIMGSAACTAPAAIELLSVQKLFYNQEPNAAVGIFLVFASQCLGYGIAGLLRRTLVYPTSMLFPNNLPMVSLLEALHGEKSQVKKKLRVFYIGFLVLFFYEIIPEFIMPTLVGVSVFCLAKRDSLLFTNLFGGSNGNEGLGIMGLSFDWQYISNPSPLWYPLQTLFNSFVGYVLCVGVFVGVYYGNIWHAQDFPFLSQALYTNTSTSTNFTLFVQTAILDENGAVDPLLLAKQGLPYFSCTFALYILATNLSITATFTHICLWNWAQIRPALQFFTLANLKHIVTPWAWNWRFWTASDSRGGVDDHENDPHYQLMLAYKDAPNWCSTLPWWAYIIACGLSYVCILFFGAQYAMTGYQYNVQPVIQMIGGYLHPGHPMANMYFVLFGYNSVFQGQQLLSDLKFGQYTHLSPRMTFTAQMAGTIIGSIFSYILMNTITTAQREILTSIEGTNIWSGQGPQTYNSQAIAWGGLAKQLFSAGGTYQWVTYAFLIGFTLPVPFWIAHKYFPKMRWDYWNTAIIANFIGLLYVGINSVTMPWFYVGVISQWYLRKYRPNWFIKYNYILSAAMDGGTQVIVFILAFAVQGGAGNPVTFPPYWGNNYNSGNLDYCMQNPYTAAGSGG</sequence>
<comment type="subcellular location">
    <subcellularLocation>
        <location evidence="1">Membrane</location>
        <topology evidence="1">Multi-pass membrane protein</topology>
    </subcellularLocation>
</comment>
<dbReference type="NCBIfam" id="TIGR00728">
    <property type="entry name" value="OPT_sfam"/>
    <property type="match status" value="2"/>
</dbReference>
<evidence type="ECO:0000256" key="9">
    <source>
        <dbReference type="SAM" id="MobiDB-lite"/>
    </source>
</evidence>
<keyword evidence="3" id="KW-0813">Transport</keyword>
<protein>
    <submittedName>
        <fullName evidence="11">OPT superfamily oligopeptide transporter</fullName>
    </submittedName>
</protein>
<keyword evidence="5" id="KW-0571">Peptide transport</keyword>
<dbReference type="PANTHER" id="PTHR22601">
    <property type="entry name" value="ISP4 LIKE PROTEIN"/>
    <property type="match status" value="1"/>
</dbReference>
<evidence type="ECO:0000256" key="3">
    <source>
        <dbReference type="ARBA" id="ARBA00022448"/>
    </source>
</evidence>
<keyword evidence="6" id="KW-0653">Protein transport</keyword>
<reference evidence="11 12" key="1">
    <citation type="submission" date="2016-04" db="EMBL/GenBank/DDBJ databases">
        <title>A degradative enzymes factory behind the ericoid mycorrhizal symbiosis.</title>
        <authorList>
            <consortium name="DOE Joint Genome Institute"/>
            <person name="Martino E."/>
            <person name="Morin E."/>
            <person name="Grelet G."/>
            <person name="Kuo A."/>
            <person name="Kohler A."/>
            <person name="Daghino S."/>
            <person name="Barry K."/>
            <person name="Choi C."/>
            <person name="Cichocki N."/>
            <person name="Clum A."/>
            <person name="Copeland A."/>
            <person name="Hainaut M."/>
            <person name="Haridas S."/>
            <person name="Labutti K."/>
            <person name="Lindquist E."/>
            <person name="Lipzen A."/>
            <person name="Khouja H.-R."/>
            <person name="Murat C."/>
            <person name="Ohm R."/>
            <person name="Olson A."/>
            <person name="Spatafora J."/>
            <person name="Veneault-Fourrey C."/>
            <person name="Henrissat B."/>
            <person name="Grigoriev I."/>
            <person name="Martin F."/>
            <person name="Perotto S."/>
        </authorList>
    </citation>
    <scope>NUCLEOTIDE SEQUENCE [LARGE SCALE GENOMIC DNA]</scope>
    <source>
        <strain evidence="11 12">F</strain>
    </source>
</reference>
<evidence type="ECO:0000256" key="6">
    <source>
        <dbReference type="ARBA" id="ARBA00022927"/>
    </source>
</evidence>
<evidence type="ECO:0000256" key="10">
    <source>
        <dbReference type="SAM" id="Phobius"/>
    </source>
</evidence>
<feature type="transmembrane region" description="Helical" evidence="10">
    <location>
        <begin position="574"/>
        <end position="592"/>
    </location>
</feature>
<feature type="transmembrane region" description="Helical" evidence="10">
    <location>
        <begin position="91"/>
        <end position="110"/>
    </location>
</feature>
<feature type="transmembrane region" description="Helical" evidence="10">
    <location>
        <begin position="643"/>
        <end position="660"/>
    </location>
</feature>
<feature type="transmembrane region" description="Helical" evidence="10">
    <location>
        <begin position="325"/>
        <end position="345"/>
    </location>
</feature>
<dbReference type="AlphaFoldDB" id="A0A2J6RR27"/>